<dbReference type="InterPro" id="IPR001584">
    <property type="entry name" value="Integrase_cat-core"/>
</dbReference>
<evidence type="ECO:0000259" key="2">
    <source>
        <dbReference type="PROSITE" id="PS50994"/>
    </source>
</evidence>
<protein>
    <recommendedName>
        <fullName evidence="2">Integrase catalytic domain-containing protein</fullName>
    </recommendedName>
</protein>
<dbReference type="EMBL" id="LJOW01000437">
    <property type="protein sequence ID" value="OBQ34740.1"/>
    <property type="molecule type" value="Genomic_DNA"/>
</dbReference>
<organism evidence="3 4">
    <name type="scientific">Aphanizomenon flos-aquae WA102</name>
    <dbReference type="NCBI Taxonomy" id="1710896"/>
    <lineage>
        <taxon>Bacteria</taxon>
        <taxon>Bacillati</taxon>
        <taxon>Cyanobacteriota</taxon>
        <taxon>Cyanophyceae</taxon>
        <taxon>Nostocales</taxon>
        <taxon>Aphanizomenonaceae</taxon>
        <taxon>Aphanizomenon</taxon>
    </lineage>
</organism>
<dbReference type="InterPro" id="IPR025246">
    <property type="entry name" value="IS30-like_HTH"/>
</dbReference>
<evidence type="ECO:0000313" key="4">
    <source>
        <dbReference type="Proteomes" id="UP000092093"/>
    </source>
</evidence>
<dbReference type="PROSITE" id="PS50994">
    <property type="entry name" value="INTEGRASE"/>
    <property type="match status" value="1"/>
</dbReference>
<dbReference type="GO" id="GO:0015074">
    <property type="term" value="P:DNA integration"/>
    <property type="evidence" value="ECO:0007669"/>
    <property type="project" value="InterPro"/>
</dbReference>
<accession>A0A1B7WCM4</accession>
<gene>
    <name evidence="3" type="ORF">AN484_26545</name>
</gene>
<dbReference type="InterPro" id="IPR051917">
    <property type="entry name" value="Transposase-Integrase"/>
</dbReference>
<dbReference type="InterPro" id="IPR012337">
    <property type="entry name" value="RNaseH-like_sf"/>
</dbReference>
<sequence length="345" mass="39182">MEAETEKTYCHLDQVERERIGLGLLRGESLRMIAAALGRSPSSISRERQRNGCAAGYIACVAEQSAVKRASVPRRQRKLAAHPDNGLRAFVLAKLRRRRSPEQIAAELKRQYPTEPERWVSHQTIYTSIHILPRGQLKQTLLSCLRHRGKTRLKVGEAKAPRRWIHQLIEHRPEEVADRTIPGNFEGDLLIGKAKSPAAVGVLVERTSRRIWLAKLEARDAFSAYTAFRKKLQPIAAHLRKTLTYDQGSEMAEHARLTAQLGIEVYFCDPHSPWQRAGCENTNGLLRDYLPKGMDMTDLTQAELDKIAFQMNERPRKTLNWRTPNEVWKGILAGKSFQEIVALGT</sequence>
<dbReference type="NCBIfam" id="NF033563">
    <property type="entry name" value="transpos_IS30"/>
    <property type="match status" value="1"/>
</dbReference>
<dbReference type="Pfam" id="PF13936">
    <property type="entry name" value="HTH_38"/>
    <property type="match status" value="1"/>
</dbReference>
<dbReference type="PANTHER" id="PTHR10948:SF23">
    <property type="entry name" value="TRANSPOSASE INSI FOR INSERTION SEQUENCE ELEMENT IS30A-RELATED"/>
    <property type="match status" value="1"/>
</dbReference>
<dbReference type="AlphaFoldDB" id="A0A1B7WCM4"/>
<dbReference type="GO" id="GO:0006310">
    <property type="term" value="P:DNA recombination"/>
    <property type="evidence" value="ECO:0007669"/>
    <property type="project" value="UniProtKB-KW"/>
</dbReference>
<dbReference type="Pfam" id="PF00665">
    <property type="entry name" value="rve"/>
    <property type="match status" value="1"/>
</dbReference>
<dbReference type="Gene3D" id="3.30.420.10">
    <property type="entry name" value="Ribonuclease H-like superfamily/Ribonuclease H"/>
    <property type="match status" value="1"/>
</dbReference>
<name>A0A1B7WCM4_APHFL</name>
<keyword evidence="1" id="KW-0233">DNA recombination</keyword>
<dbReference type="GO" id="GO:0004803">
    <property type="term" value="F:transposase activity"/>
    <property type="evidence" value="ECO:0007669"/>
    <property type="project" value="TreeGrafter"/>
</dbReference>
<dbReference type="GO" id="GO:0005829">
    <property type="term" value="C:cytosol"/>
    <property type="evidence" value="ECO:0007669"/>
    <property type="project" value="TreeGrafter"/>
</dbReference>
<dbReference type="PANTHER" id="PTHR10948">
    <property type="entry name" value="TRANSPOSASE"/>
    <property type="match status" value="1"/>
</dbReference>
<feature type="domain" description="Integrase catalytic" evidence="2">
    <location>
        <begin position="169"/>
        <end position="332"/>
    </location>
</feature>
<dbReference type="GO" id="GO:0003676">
    <property type="term" value="F:nucleic acid binding"/>
    <property type="evidence" value="ECO:0007669"/>
    <property type="project" value="InterPro"/>
</dbReference>
<dbReference type="InterPro" id="IPR053392">
    <property type="entry name" value="Transposase_IS30-like"/>
</dbReference>
<dbReference type="GO" id="GO:0032196">
    <property type="term" value="P:transposition"/>
    <property type="evidence" value="ECO:0007669"/>
    <property type="project" value="TreeGrafter"/>
</dbReference>
<dbReference type="Proteomes" id="UP000092093">
    <property type="component" value="Unassembled WGS sequence"/>
</dbReference>
<dbReference type="InterPro" id="IPR036397">
    <property type="entry name" value="RNaseH_sf"/>
</dbReference>
<evidence type="ECO:0000256" key="1">
    <source>
        <dbReference type="ARBA" id="ARBA00023172"/>
    </source>
</evidence>
<evidence type="ECO:0000313" key="3">
    <source>
        <dbReference type="EMBL" id="OBQ34740.1"/>
    </source>
</evidence>
<dbReference type="SUPFAM" id="SSF53098">
    <property type="entry name" value="Ribonuclease H-like"/>
    <property type="match status" value="1"/>
</dbReference>
<comment type="caution">
    <text evidence="3">The sequence shown here is derived from an EMBL/GenBank/DDBJ whole genome shotgun (WGS) entry which is preliminary data.</text>
</comment>
<reference evidence="3 4" key="1">
    <citation type="submission" date="2015-09" db="EMBL/GenBank/DDBJ databases">
        <title>Aphanizomenon flos-aquae WA102.</title>
        <authorList>
            <person name="Driscoll C."/>
        </authorList>
    </citation>
    <scope>NUCLEOTIDE SEQUENCE [LARGE SCALE GENOMIC DNA]</scope>
    <source>
        <strain evidence="3">WA102</strain>
    </source>
</reference>
<proteinExistence type="predicted"/>